<name>A0ABQ8RKI9_FUSEQ</name>
<evidence type="ECO:0000313" key="1">
    <source>
        <dbReference type="EMBL" id="KAJ4137316.1"/>
    </source>
</evidence>
<accession>A0ABQ8RKI9</accession>
<keyword evidence="2" id="KW-1185">Reference proteome</keyword>
<comment type="caution">
    <text evidence="1">The sequence shown here is derived from an EMBL/GenBank/DDBJ whole genome shotgun (WGS) entry which is preliminary data.</text>
</comment>
<protein>
    <recommendedName>
        <fullName evidence="3">BTB domain-containing protein</fullName>
    </recommendedName>
</protein>
<organism evidence="1 2">
    <name type="scientific">Fusarium equiseti</name>
    <name type="common">Fusarium scirpi</name>
    <dbReference type="NCBI Taxonomy" id="61235"/>
    <lineage>
        <taxon>Eukaryota</taxon>
        <taxon>Fungi</taxon>
        <taxon>Dikarya</taxon>
        <taxon>Ascomycota</taxon>
        <taxon>Pezizomycotina</taxon>
        <taxon>Sordariomycetes</taxon>
        <taxon>Hypocreomycetidae</taxon>
        <taxon>Hypocreales</taxon>
        <taxon>Nectriaceae</taxon>
        <taxon>Fusarium</taxon>
        <taxon>Fusarium incarnatum-equiseti species complex</taxon>
    </lineage>
</organism>
<reference evidence="1" key="1">
    <citation type="submission" date="2022-09" db="EMBL/GenBank/DDBJ databases">
        <title>Fusarium specimens isolated from Avocado Roots.</title>
        <authorList>
            <person name="Stajich J."/>
            <person name="Roper C."/>
            <person name="Heimlech-Rivalta G."/>
        </authorList>
    </citation>
    <scope>NUCLEOTIDE SEQUENCE</scope>
    <source>
        <strain evidence="1">CF00095</strain>
    </source>
</reference>
<evidence type="ECO:0000313" key="2">
    <source>
        <dbReference type="Proteomes" id="UP001152024"/>
    </source>
</evidence>
<evidence type="ECO:0008006" key="3">
    <source>
        <dbReference type="Google" id="ProtNLM"/>
    </source>
</evidence>
<dbReference type="EMBL" id="JAOQBH010000004">
    <property type="protein sequence ID" value="KAJ4137316.1"/>
    <property type="molecule type" value="Genomic_DNA"/>
</dbReference>
<dbReference type="Proteomes" id="UP001152024">
    <property type="component" value="Unassembled WGS sequence"/>
</dbReference>
<sequence>MAIITYDIDPDGDICLVLKDPNSHSIVPITGKRVKDNSNDAFENLPLVGRYEVFNKAVKDASVDAFGELPPVSDTDTTEVHMRVSSRHLILASRIFHKMLKGDWRESSSKNVVSGLWQIQTSGWDAAALAIVLDVIHGRHRGIPTYTNLGLLTRIATIVDYYEFHESLQLMSDIWMTALRAVNAVPTKYCQSALLWLYTSWVFSERIVISSITKMLLESSDGLSEIDSLDLPVGGIVDIIKTKREELISKLINGLDDLRKTLTEENVCLRQSSDTICSATMLGILMRETHKLKLLDPPLDPPYNGHSISSLKEKIANFPKPRQEFHNVNPYGAYSSDPCTVHSRMAIVFKEIDDDMESFDLTPHQ</sequence>
<gene>
    <name evidence="1" type="ORF">NW768_002900</name>
</gene>
<proteinExistence type="predicted"/>